<keyword evidence="2" id="KW-0143">Chaperone</keyword>
<evidence type="ECO:0000256" key="1">
    <source>
        <dbReference type="ARBA" id="ARBA00011047"/>
    </source>
</evidence>
<protein>
    <recommendedName>
        <fullName evidence="2">Translation initiation factor eIF2 assembly protein</fullName>
    </recommendedName>
</protein>
<feature type="compositionally biased region" description="Acidic residues" evidence="3">
    <location>
        <begin position="71"/>
        <end position="86"/>
    </location>
</feature>
<dbReference type="PANTHER" id="PTHR15323">
    <property type="entry name" value="D123 PROTEIN"/>
    <property type="match status" value="1"/>
</dbReference>
<evidence type="ECO:0000313" key="5">
    <source>
        <dbReference type="Proteomes" id="UP001497600"/>
    </source>
</evidence>
<evidence type="ECO:0000256" key="3">
    <source>
        <dbReference type="SAM" id="MobiDB-lite"/>
    </source>
</evidence>
<dbReference type="EMBL" id="OZ004257">
    <property type="protein sequence ID" value="CAK7908942.1"/>
    <property type="molecule type" value="Genomic_DNA"/>
</dbReference>
<gene>
    <name evidence="4" type="primary">CDC123</name>
    <name evidence="4" type="ORF">CAAN4_E12508</name>
</gene>
<dbReference type="Proteomes" id="UP001497600">
    <property type="component" value="Chromosome E"/>
</dbReference>
<comment type="similarity">
    <text evidence="1 2">Belongs to the CDC123 family.</text>
</comment>
<feature type="region of interest" description="Disordered" evidence="3">
    <location>
        <begin position="65"/>
        <end position="96"/>
    </location>
</feature>
<proteinExistence type="inferred from homology"/>
<keyword evidence="2" id="KW-0460">Magnesium</keyword>
<keyword evidence="4" id="KW-0132">Cell division</keyword>
<keyword evidence="2" id="KW-0963">Cytoplasm</keyword>
<keyword evidence="4" id="KW-0131">Cell cycle</keyword>
<dbReference type="InterPro" id="IPR009772">
    <property type="entry name" value="CDC123"/>
</dbReference>
<keyword evidence="2" id="KW-0479">Metal-binding</keyword>
<organism evidence="4 5">
    <name type="scientific">[Candida] anglica</name>
    <dbReference type="NCBI Taxonomy" id="148631"/>
    <lineage>
        <taxon>Eukaryota</taxon>
        <taxon>Fungi</taxon>
        <taxon>Dikarya</taxon>
        <taxon>Ascomycota</taxon>
        <taxon>Saccharomycotina</taxon>
        <taxon>Pichiomycetes</taxon>
        <taxon>Debaryomycetaceae</taxon>
        <taxon>Kurtzmaniella</taxon>
    </lineage>
</organism>
<accession>A0ABP0EDF7</accession>
<dbReference type="Pfam" id="PF07065">
    <property type="entry name" value="D123"/>
    <property type="match status" value="1"/>
</dbReference>
<keyword evidence="2" id="KW-0067">ATP-binding</keyword>
<reference evidence="4 5" key="1">
    <citation type="submission" date="2024-01" db="EMBL/GenBank/DDBJ databases">
        <authorList>
            <consortium name="Genoscope - CEA"/>
            <person name="William W."/>
        </authorList>
    </citation>
    <scope>NUCLEOTIDE SEQUENCE [LARGE SCALE GENOMIC DNA]</scope>
    <source>
        <strain evidence="4 5">29B2s-10</strain>
    </source>
</reference>
<keyword evidence="2" id="KW-0547">Nucleotide-binding</keyword>
<dbReference type="PANTHER" id="PTHR15323:SF6">
    <property type="entry name" value="CELL DIVISION CYCLE PROTEIN 123 HOMOLOG"/>
    <property type="match status" value="1"/>
</dbReference>
<name>A0ABP0EDF7_9ASCO</name>
<comment type="subcellular location">
    <subcellularLocation>
        <location evidence="2">Cytoplasm</location>
    </subcellularLocation>
</comment>
<dbReference type="GO" id="GO:0051301">
    <property type="term" value="P:cell division"/>
    <property type="evidence" value="ECO:0007669"/>
    <property type="project" value="UniProtKB-KW"/>
</dbReference>
<keyword evidence="5" id="KW-1185">Reference proteome</keyword>
<dbReference type="PIRSF" id="PIRSF007807">
    <property type="entry name" value="Cdc123"/>
    <property type="match status" value="1"/>
</dbReference>
<evidence type="ECO:0000313" key="4">
    <source>
        <dbReference type="EMBL" id="CAK7908942.1"/>
    </source>
</evidence>
<evidence type="ECO:0000256" key="2">
    <source>
        <dbReference type="PIRNR" id="PIRNR007807"/>
    </source>
</evidence>
<sequence length="353" mass="40480">MAHTFNDIPVTTQQIKNCSYSQWSPLFPKNVIKAKVFKPLPKSFITYLESDSIKLPSDVLEEQVVRTSDNEYSDWEDEESSGDENSELTTNKNGKKISKNPISGFEDLHKDIKRAISDLGGKVTPKLNWSSPKDAKWILPNSTTKSFNANDVYLLLNASDHIVHDLDHSFDECVDFDATDKVEYELVLKQWVDINPALEFRVFIKGGKIIGISQRDLNHYDYLADLKDTFMDVISKFVDEEKIIQKFPDEDFIIDLYIPRPFSKCWIIDINPFSRKTDSLLYTWHELSESDTLDLELRLISETNVGRFAAKEHSENYVPRDVLDASMDSSAMADLAREWAKLGTNSVESDDEE</sequence>